<keyword evidence="3" id="KW-1003">Cell membrane</keyword>
<proteinExistence type="inferred from homology"/>
<protein>
    <recommendedName>
        <fullName evidence="9">TRAP transporter small permease protein</fullName>
    </recommendedName>
</protein>
<dbReference type="GO" id="GO:0015740">
    <property type="term" value="P:C4-dicarboxylate transport"/>
    <property type="evidence" value="ECO:0007669"/>
    <property type="project" value="TreeGrafter"/>
</dbReference>
<dbReference type="Pfam" id="PF04290">
    <property type="entry name" value="DctQ"/>
    <property type="match status" value="1"/>
</dbReference>
<feature type="transmembrane region" description="Helical" evidence="9">
    <location>
        <begin position="53"/>
        <end position="72"/>
    </location>
</feature>
<dbReference type="GO" id="GO:0022857">
    <property type="term" value="F:transmembrane transporter activity"/>
    <property type="evidence" value="ECO:0007669"/>
    <property type="project" value="UniProtKB-UniRule"/>
</dbReference>
<evidence type="ECO:0000256" key="2">
    <source>
        <dbReference type="ARBA" id="ARBA00022448"/>
    </source>
</evidence>
<feature type="domain" description="Tripartite ATP-independent periplasmic transporters DctQ component" evidence="10">
    <location>
        <begin position="27"/>
        <end position="155"/>
    </location>
</feature>
<evidence type="ECO:0000256" key="5">
    <source>
        <dbReference type="ARBA" id="ARBA00022692"/>
    </source>
</evidence>
<dbReference type="RefSeq" id="WP_015828632.1">
    <property type="nucleotide sequence ID" value="NC_012982.1"/>
</dbReference>
<dbReference type="OrthoDB" id="4964541at2"/>
<accession>C6XQI3</accession>
<feature type="transmembrane region" description="Helical" evidence="9">
    <location>
        <begin position="131"/>
        <end position="148"/>
    </location>
</feature>
<dbReference type="EMBL" id="CP001678">
    <property type="protein sequence ID" value="ACT60482.1"/>
    <property type="molecule type" value="Genomic_DNA"/>
</dbReference>
<dbReference type="GO" id="GO:0005886">
    <property type="term" value="C:plasma membrane"/>
    <property type="evidence" value="ECO:0007669"/>
    <property type="project" value="UniProtKB-SubCell"/>
</dbReference>
<gene>
    <name evidence="11" type="ordered locus">Hbal_2809</name>
</gene>
<dbReference type="eggNOG" id="COG3090">
    <property type="taxonomic scope" value="Bacteria"/>
</dbReference>
<keyword evidence="2 9" id="KW-0813">Transport</keyword>
<feature type="transmembrane region" description="Helical" evidence="9">
    <location>
        <begin position="93"/>
        <end position="111"/>
    </location>
</feature>
<dbReference type="AlphaFoldDB" id="C6XQI3"/>
<evidence type="ECO:0000313" key="11">
    <source>
        <dbReference type="EMBL" id="ACT60482.1"/>
    </source>
</evidence>
<comment type="subcellular location">
    <subcellularLocation>
        <location evidence="1 9">Cell inner membrane</location>
        <topology evidence="1 9">Multi-pass membrane protein</topology>
    </subcellularLocation>
</comment>
<evidence type="ECO:0000256" key="1">
    <source>
        <dbReference type="ARBA" id="ARBA00004429"/>
    </source>
</evidence>
<keyword evidence="7 9" id="KW-0472">Membrane</keyword>
<feature type="transmembrane region" description="Helical" evidence="9">
    <location>
        <begin position="12"/>
        <end position="33"/>
    </location>
</feature>
<evidence type="ECO:0000256" key="3">
    <source>
        <dbReference type="ARBA" id="ARBA00022475"/>
    </source>
</evidence>
<comment type="function">
    <text evidence="9">Part of the tripartite ATP-independent periplasmic (TRAP) transport system.</text>
</comment>
<dbReference type="Proteomes" id="UP000002745">
    <property type="component" value="Chromosome"/>
</dbReference>
<reference evidence="12" key="1">
    <citation type="journal article" date="2011" name="J. Bacteriol.">
        <title>Genome sequences of eight morphologically diverse alphaproteobacteria.</title>
        <authorList>
            <consortium name="US DOE Joint Genome Institute"/>
            <person name="Brown P.J."/>
            <person name="Kysela D.T."/>
            <person name="Buechlein A."/>
            <person name="Hemmerich C."/>
            <person name="Brun Y.V."/>
        </authorList>
    </citation>
    <scope>NUCLEOTIDE SEQUENCE [LARGE SCALE GENOMIC DNA]</scope>
    <source>
        <strain evidence="12">ATCC 49814 / DSM 5838 / IFAM 1418</strain>
    </source>
</reference>
<evidence type="ECO:0000313" key="12">
    <source>
        <dbReference type="Proteomes" id="UP000002745"/>
    </source>
</evidence>
<dbReference type="STRING" id="582402.Hbal_2809"/>
<name>C6XQI3_HIRBI</name>
<dbReference type="HOGENOM" id="CLU_086356_9_1_5"/>
<keyword evidence="4 9" id="KW-0997">Cell inner membrane</keyword>
<evidence type="ECO:0000256" key="6">
    <source>
        <dbReference type="ARBA" id="ARBA00022989"/>
    </source>
</evidence>
<evidence type="ECO:0000256" key="4">
    <source>
        <dbReference type="ARBA" id="ARBA00022519"/>
    </source>
</evidence>
<evidence type="ECO:0000256" key="8">
    <source>
        <dbReference type="ARBA" id="ARBA00038436"/>
    </source>
</evidence>
<dbReference type="KEGG" id="hba:Hbal_2809"/>
<comment type="subunit">
    <text evidence="9">The complex comprises the extracytoplasmic solute receptor protein and the two transmembrane proteins.</text>
</comment>
<dbReference type="InterPro" id="IPR055348">
    <property type="entry name" value="DctQ"/>
</dbReference>
<sequence length="169" mass="18676">MIELLSKFTHRMADLLVNLAGAGLILMTAIVGWQVFGRFVLNASPSWSEQASLVLMIWYVCFAAAAGVREGFHIRIVALEEAVPPKLKHGMKLINEIVVGFCGIAMCIWGGELVLKTWSHVIPSLGLSRGLAYLGLPIAGFLIALFSLERIFEELHGDDVENEEDPRWN</sequence>
<dbReference type="PANTHER" id="PTHR35011">
    <property type="entry name" value="2,3-DIKETO-L-GULONATE TRAP TRANSPORTER SMALL PERMEASE PROTEIN YIAM"/>
    <property type="match status" value="1"/>
</dbReference>
<evidence type="ECO:0000256" key="7">
    <source>
        <dbReference type="ARBA" id="ARBA00023136"/>
    </source>
</evidence>
<keyword evidence="6 9" id="KW-1133">Transmembrane helix</keyword>
<dbReference type="InterPro" id="IPR007387">
    <property type="entry name" value="TRAP_DctQ"/>
</dbReference>
<comment type="similarity">
    <text evidence="8 9">Belongs to the TRAP transporter small permease family.</text>
</comment>
<dbReference type="PANTHER" id="PTHR35011:SF11">
    <property type="entry name" value="TRAP TRANSPORTER SMALL PERMEASE PROTEIN"/>
    <property type="match status" value="1"/>
</dbReference>
<keyword evidence="5 9" id="KW-0812">Transmembrane</keyword>
<keyword evidence="12" id="KW-1185">Reference proteome</keyword>
<evidence type="ECO:0000256" key="9">
    <source>
        <dbReference type="RuleBase" id="RU369079"/>
    </source>
</evidence>
<organism evidence="11 12">
    <name type="scientific">Hirschia baltica (strain ATCC 49814 / DSM 5838 / IFAM 1418)</name>
    <dbReference type="NCBI Taxonomy" id="582402"/>
    <lineage>
        <taxon>Bacteria</taxon>
        <taxon>Pseudomonadati</taxon>
        <taxon>Pseudomonadota</taxon>
        <taxon>Alphaproteobacteria</taxon>
        <taxon>Hyphomonadales</taxon>
        <taxon>Hyphomonadaceae</taxon>
        <taxon>Hirschia</taxon>
    </lineage>
</organism>
<evidence type="ECO:0000259" key="10">
    <source>
        <dbReference type="Pfam" id="PF04290"/>
    </source>
</evidence>